<feature type="region of interest" description="Disordered" evidence="1">
    <location>
        <begin position="1"/>
        <end position="60"/>
    </location>
</feature>
<gene>
    <name evidence="2" type="ORF">E2C01_054305</name>
</gene>
<sequence>MDTPRLQPGQPQGSARGNTSVHPTLFHPSSPTAARPLSSSGVPLPPARKRWSSPEQGGLPPTIVICCQVRQVSPFGLANPET</sequence>
<dbReference type="Proteomes" id="UP000324222">
    <property type="component" value="Unassembled WGS sequence"/>
</dbReference>
<organism evidence="2 3">
    <name type="scientific">Portunus trituberculatus</name>
    <name type="common">Swimming crab</name>
    <name type="synonym">Neptunus trituberculatus</name>
    <dbReference type="NCBI Taxonomy" id="210409"/>
    <lineage>
        <taxon>Eukaryota</taxon>
        <taxon>Metazoa</taxon>
        <taxon>Ecdysozoa</taxon>
        <taxon>Arthropoda</taxon>
        <taxon>Crustacea</taxon>
        <taxon>Multicrustacea</taxon>
        <taxon>Malacostraca</taxon>
        <taxon>Eumalacostraca</taxon>
        <taxon>Eucarida</taxon>
        <taxon>Decapoda</taxon>
        <taxon>Pleocyemata</taxon>
        <taxon>Brachyura</taxon>
        <taxon>Eubrachyura</taxon>
        <taxon>Portunoidea</taxon>
        <taxon>Portunidae</taxon>
        <taxon>Portuninae</taxon>
        <taxon>Portunus</taxon>
    </lineage>
</organism>
<protein>
    <submittedName>
        <fullName evidence="2">Uncharacterized protein</fullName>
    </submittedName>
</protein>
<reference evidence="2 3" key="1">
    <citation type="submission" date="2019-05" db="EMBL/GenBank/DDBJ databases">
        <title>Another draft genome of Portunus trituberculatus and its Hox gene families provides insights of decapod evolution.</title>
        <authorList>
            <person name="Jeong J.-H."/>
            <person name="Song I."/>
            <person name="Kim S."/>
            <person name="Choi T."/>
            <person name="Kim D."/>
            <person name="Ryu S."/>
            <person name="Kim W."/>
        </authorList>
    </citation>
    <scope>NUCLEOTIDE SEQUENCE [LARGE SCALE GENOMIC DNA]</scope>
    <source>
        <tissue evidence="2">Muscle</tissue>
    </source>
</reference>
<feature type="compositionally biased region" description="Polar residues" evidence="1">
    <location>
        <begin position="9"/>
        <end position="41"/>
    </location>
</feature>
<evidence type="ECO:0000256" key="1">
    <source>
        <dbReference type="SAM" id="MobiDB-lite"/>
    </source>
</evidence>
<comment type="caution">
    <text evidence="2">The sequence shown here is derived from an EMBL/GenBank/DDBJ whole genome shotgun (WGS) entry which is preliminary data.</text>
</comment>
<keyword evidence="3" id="KW-1185">Reference proteome</keyword>
<dbReference type="AlphaFoldDB" id="A0A5B7GRL7"/>
<proteinExistence type="predicted"/>
<accession>A0A5B7GRL7</accession>
<dbReference type="EMBL" id="VSRR010017343">
    <property type="protein sequence ID" value="MPC60266.1"/>
    <property type="molecule type" value="Genomic_DNA"/>
</dbReference>
<name>A0A5B7GRL7_PORTR</name>
<evidence type="ECO:0000313" key="3">
    <source>
        <dbReference type="Proteomes" id="UP000324222"/>
    </source>
</evidence>
<evidence type="ECO:0000313" key="2">
    <source>
        <dbReference type="EMBL" id="MPC60266.1"/>
    </source>
</evidence>